<reference evidence="3 4" key="1">
    <citation type="submission" date="2014-09" db="EMBL/GenBank/DDBJ databases">
        <title>Draft Genome Sequence of Porphyromonas macacae COT-192_OH2859.</title>
        <authorList>
            <person name="Wallis C."/>
            <person name="Deusch O."/>
            <person name="O'Flynn C."/>
            <person name="Davis I."/>
            <person name="Horsfall A."/>
            <person name="Kirkwood N."/>
            <person name="Harris S."/>
            <person name="Eisen J.A."/>
            <person name="Coil D.A."/>
            <person name="Darling A.E."/>
            <person name="Jospin G."/>
            <person name="Alexiev A."/>
        </authorList>
    </citation>
    <scope>NUCLEOTIDE SEQUENCE [LARGE SCALE GENOMIC DNA]</scope>
    <source>
        <strain evidence="4">COT-192 OH2859</strain>
    </source>
</reference>
<organism evidence="3 4">
    <name type="scientific">Porphyromonas macacae</name>
    <dbReference type="NCBI Taxonomy" id="28115"/>
    <lineage>
        <taxon>Bacteria</taxon>
        <taxon>Pseudomonadati</taxon>
        <taxon>Bacteroidota</taxon>
        <taxon>Bacteroidia</taxon>
        <taxon>Bacteroidales</taxon>
        <taxon>Porphyromonadaceae</taxon>
        <taxon>Porphyromonas</taxon>
    </lineage>
</organism>
<dbReference type="eggNOG" id="COG3637">
    <property type="taxonomic scope" value="Bacteria"/>
</dbReference>
<keyword evidence="4" id="KW-1185">Reference proteome</keyword>
<dbReference type="STRING" id="28115.HQ47_10115"/>
<accession>A0A0A2E4C0</accession>
<dbReference type="AlphaFoldDB" id="A0A0A2E4C0"/>
<protein>
    <recommendedName>
        <fullName evidence="2">Outer membrane protein beta-barrel domain-containing protein</fullName>
    </recommendedName>
</protein>
<name>A0A0A2E4C0_9PORP</name>
<dbReference type="EMBL" id="JRFA01000031">
    <property type="protein sequence ID" value="KGN72290.1"/>
    <property type="molecule type" value="Genomic_DNA"/>
</dbReference>
<dbReference type="Proteomes" id="UP000030103">
    <property type="component" value="Unassembled WGS sequence"/>
</dbReference>
<dbReference type="InterPro" id="IPR025665">
    <property type="entry name" value="Beta-barrel_OMP_2"/>
</dbReference>
<sequence length="242" mass="26891">MEITMKRILSIAAFALCTMGPVKAQKVAFRAEGGASFNDVKVTVAGRHVGDTKMHTGFRAGVSAEFYFADGFYFAPGLNIKRNGTTVEDKSMQNLAKELQKIMQKLPIPLPPEVGKYLDGLLKQKAQPDLNMKMLYLQIPLHVGFHTALGHHWHYSLEGGPYVAYGIGGKIRQAEKELDTFDKDNGFNRFEWGIGASMAVGYGPVYVRLGGELGLKKLKTTLLNNDIYGYNRDFYTTLGVRF</sequence>
<comment type="caution">
    <text evidence="3">The sequence shown here is derived from an EMBL/GenBank/DDBJ whole genome shotgun (WGS) entry which is preliminary data.</text>
</comment>
<keyword evidence="1" id="KW-0732">Signal</keyword>
<dbReference type="Pfam" id="PF13568">
    <property type="entry name" value="OMP_b-brl_2"/>
    <property type="match status" value="1"/>
</dbReference>
<proteinExistence type="predicted"/>
<feature type="domain" description="Outer membrane protein beta-barrel" evidence="2">
    <location>
        <begin position="24"/>
        <end position="214"/>
    </location>
</feature>
<evidence type="ECO:0000259" key="2">
    <source>
        <dbReference type="Pfam" id="PF13568"/>
    </source>
</evidence>
<gene>
    <name evidence="3" type="ORF">HQ47_10115</name>
</gene>
<evidence type="ECO:0000256" key="1">
    <source>
        <dbReference type="SAM" id="SignalP"/>
    </source>
</evidence>
<feature type="signal peptide" evidence="1">
    <location>
        <begin position="1"/>
        <end position="24"/>
    </location>
</feature>
<evidence type="ECO:0000313" key="4">
    <source>
        <dbReference type="Proteomes" id="UP000030103"/>
    </source>
</evidence>
<feature type="chain" id="PRO_5001986109" description="Outer membrane protein beta-barrel domain-containing protein" evidence="1">
    <location>
        <begin position="25"/>
        <end position="242"/>
    </location>
</feature>
<evidence type="ECO:0000313" key="3">
    <source>
        <dbReference type="EMBL" id="KGN72290.1"/>
    </source>
</evidence>